<sequence length="249" mass="28218">MLPFRPIAPLRSLFRITTTPSPTRTYINSLRNSIRTSFKRTSFRFNSTSSTAHNIPPPPRGKKPQGIKALMKEYGYPALAVYLALSMIDLPICYVLVHSMGQEKIQYYENKVKQAFGYGVSDAELKHQQEVQKIEAGIDQDDNAIEEQKAAQRDQSIIQYVMSQFSWTEFAIAYGLHKSLIFIRLPITAAITPGIVKLLRGWGFRIGTDKLSTTANLAKDLAKSGYKDITASSGKFGTRPGKRKWWWFF</sequence>
<gene>
    <name evidence="2" type="ORF">CORT_0A12950</name>
</gene>
<name>H8WZ46_CANO9</name>
<dbReference type="eggNOG" id="KOG4526">
    <property type="taxonomic scope" value="Eukaryota"/>
</dbReference>
<proteinExistence type="predicted"/>
<evidence type="ECO:0000313" key="3">
    <source>
        <dbReference type="Proteomes" id="UP000005018"/>
    </source>
</evidence>
<dbReference type="InterPro" id="IPR009688">
    <property type="entry name" value="FAM210A/B-like_dom"/>
</dbReference>
<dbReference type="HOGENOM" id="CLU_059211_2_0_1"/>
<evidence type="ECO:0000313" key="2">
    <source>
        <dbReference type="EMBL" id="CCG21678.1"/>
    </source>
</evidence>
<dbReference type="GeneID" id="14537028"/>
<dbReference type="KEGG" id="cot:CORT_0A12950"/>
<organism evidence="2 3">
    <name type="scientific">Candida orthopsilosis (strain 90-125)</name>
    <name type="common">Yeast</name>
    <dbReference type="NCBI Taxonomy" id="1136231"/>
    <lineage>
        <taxon>Eukaryota</taxon>
        <taxon>Fungi</taxon>
        <taxon>Dikarya</taxon>
        <taxon>Ascomycota</taxon>
        <taxon>Saccharomycotina</taxon>
        <taxon>Pichiomycetes</taxon>
        <taxon>Debaryomycetaceae</taxon>
        <taxon>Candida/Lodderomyces clade</taxon>
        <taxon>Candida</taxon>
    </lineage>
</organism>
<dbReference type="OrthoDB" id="426386at2759"/>
<dbReference type="PANTHER" id="PTHR21377:SF0">
    <property type="entry name" value="PROTEIN FAM210B, MITOCHONDRIAL"/>
    <property type="match status" value="1"/>
</dbReference>
<dbReference type="InterPro" id="IPR045866">
    <property type="entry name" value="FAM210A/B-like"/>
</dbReference>
<reference evidence="2 3" key="1">
    <citation type="journal article" date="2012" name="PLoS ONE">
        <title>Sequence and analysis of the genome of the pathogenic yeast Candida orthopsilosis.</title>
        <authorList>
            <person name="Riccombeni A."/>
            <person name="Vidanes G."/>
            <person name="Proux-Wera E."/>
            <person name="Wolfe K.H."/>
            <person name="Butler G."/>
        </authorList>
    </citation>
    <scope>NUCLEOTIDE SEQUENCE [LARGE SCALE GENOMIC DNA]</scope>
    <source>
        <strain evidence="2 3">Co 90-125</strain>
    </source>
</reference>
<evidence type="ECO:0000259" key="1">
    <source>
        <dbReference type="Pfam" id="PF06916"/>
    </source>
</evidence>
<feature type="domain" description="DUF1279" evidence="1">
    <location>
        <begin position="65"/>
        <end position="193"/>
    </location>
</feature>
<dbReference type="EMBL" id="HE681719">
    <property type="protein sequence ID" value="CCG21678.1"/>
    <property type="molecule type" value="Genomic_DNA"/>
</dbReference>
<dbReference type="Pfam" id="PF06916">
    <property type="entry name" value="FAM210A-B_dom"/>
    <property type="match status" value="1"/>
</dbReference>
<dbReference type="PANTHER" id="PTHR21377">
    <property type="entry name" value="PROTEIN FAM210B, MITOCHONDRIAL"/>
    <property type="match status" value="1"/>
</dbReference>
<keyword evidence="3" id="KW-1185">Reference proteome</keyword>
<accession>H8WZ46</accession>
<dbReference type="GO" id="GO:0005739">
    <property type="term" value="C:mitochondrion"/>
    <property type="evidence" value="ECO:0007669"/>
    <property type="project" value="TreeGrafter"/>
</dbReference>
<dbReference type="Proteomes" id="UP000005018">
    <property type="component" value="Chromosome 1"/>
</dbReference>
<dbReference type="AlphaFoldDB" id="H8WZ46"/>
<dbReference type="RefSeq" id="XP_003867116.1">
    <property type="nucleotide sequence ID" value="XM_003867068.1"/>
</dbReference>
<protein>
    <submittedName>
        <fullName evidence="2">Nat2 N-terminal acetyltransferase</fullName>
    </submittedName>
</protein>